<keyword evidence="3" id="KW-0963">Cytoplasm</keyword>
<dbReference type="GO" id="GO:0005524">
    <property type="term" value="F:ATP binding"/>
    <property type="evidence" value="ECO:0007669"/>
    <property type="project" value="UniProtKB-KW"/>
</dbReference>
<dbReference type="OMA" id="STEMFDS"/>
<dbReference type="AlphaFoldDB" id="A0A1S3XLW2"/>
<dbReference type="PANTHER" id="PTHR23155:SF1152">
    <property type="entry name" value="AAA+ ATPASE DOMAIN-CONTAINING PROTEIN"/>
    <property type="match status" value="1"/>
</dbReference>
<evidence type="ECO:0000259" key="9">
    <source>
        <dbReference type="Pfam" id="PF23559"/>
    </source>
</evidence>
<dbReference type="GO" id="GO:0043531">
    <property type="term" value="F:ADP binding"/>
    <property type="evidence" value="ECO:0007669"/>
    <property type="project" value="InterPro"/>
</dbReference>
<dbReference type="OrthoDB" id="1284199at2759"/>
<dbReference type="PANTHER" id="PTHR23155">
    <property type="entry name" value="DISEASE RESISTANCE PROTEIN RP"/>
    <property type="match status" value="1"/>
</dbReference>
<sequence>MLESLHATAEYFRNVLEETSIKSRFDPEKVKSFEEKIRVAASDAEDVELKIWEIVKGSSWKLRKILQHEDLQPVVEKMDTTKKQVMEIVSNFGTSIHDSYDEIVEIHGDSLIGPPSRSNPMLPNLEDDIVQGLDDDLEIIVGRLKGPPPDLDIVTISGMGGIGKTTVSLENLMIISQSATSWKILRDKVFGLERDHPHELEETGKKIVEKCQGLPLTISVISGHLSKMARTLESWKDVPRTLGEIIASHPNKCLGVLALSYHHLPNRLKPCFLSMGSFPEDFEAETCKLIQLWIAEGFIRTSGSVKSLEEVAEIYLDELISRNLIMARKRRFNGEIKTCEMHDLLREFCLTEVEMT</sequence>
<dbReference type="InterPro" id="IPR027417">
    <property type="entry name" value="P-loop_NTPase"/>
</dbReference>
<evidence type="ECO:0000256" key="3">
    <source>
        <dbReference type="ARBA" id="ARBA00022490"/>
    </source>
</evidence>
<dbReference type="PaxDb" id="4097-A0A1S3XLW2"/>
<evidence type="ECO:0000256" key="1">
    <source>
        <dbReference type="ARBA" id="ARBA00004496"/>
    </source>
</evidence>
<evidence type="ECO:0000256" key="2">
    <source>
        <dbReference type="ARBA" id="ARBA00008894"/>
    </source>
</evidence>
<dbReference type="GO" id="GO:0006952">
    <property type="term" value="P:defense response"/>
    <property type="evidence" value="ECO:0007669"/>
    <property type="project" value="UniProtKB-KW"/>
</dbReference>
<evidence type="ECO:0000313" key="10">
    <source>
        <dbReference type="RefSeq" id="XP_016440908.1"/>
    </source>
</evidence>
<dbReference type="FunFam" id="1.10.10.10:FF:000322">
    <property type="entry name" value="Probable disease resistance protein At1g63360"/>
    <property type="match status" value="1"/>
</dbReference>
<evidence type="ECO:0000256" key="7">
    <source>
        <dbReference type="ARBA" id="ARBA00022821"/>
    </source>
</evidence>
<feature type="domain" description="Disease resistance protein winged helix" evidence="9">
    <location>
        <begin position="278"/>
        <end position="348"/>
    </location>
</feature>
<dbReference type="Gene3D" id="1.20.5.4130">
    <property type="match status" value="1"/>
</dbReference>
<protein>
    <submittedName>
        <fullName evidence="10">Probable disease resistance protein At1g58390</fullName>
    </submittedName>
</protein>
<dbReference type="InterPro" id="IPR044974">
    <property type="entry name" value="Disease_R_plants"/>
</dbReference>
<keyword evidence="4" id="KW-0433">Leucine-rich repeat</keyword>
<dbReference type="STRING" id="4097.A0A1S3XLW2"/>
<comment type="subcellular location">
    <subcellularLocation>
        <location evidence="1">Cytoplasm</location>
    </subcellularLocation>
</comment>
<evidence type="ECO:0000256" key="5">
    <source>
        <dbReference type="ARBA" id="ARBA00022737"/>
    </source>
</evidence>
<keyword evidence="7" id="KW-0611">Plant defense</keyword>
<dbReference type="KEGG" id="nta:107766613"/>
<dbReference type="Pfam" id="PF23559">
    <property type="entry name" value="WHD_DRP"/>
    <property type="match status" value="1"/>
</dbReference>
<dbReference type="GO" id="GO:0005737">
    <property type="term" value="C:cytoplasm"/>
    <property type="evidence" value="ECO:0007669"/>
    <property type="project" value="UniProtKB-SubCell"/>
</dbReference>
<comment type="similarity">
    <text evidence="2">Belongs to the disease resistance NB-LRR family.</text>
</comment>
<dbReference type="RefSeq" id="XP_016440908.1">
    <property type="nucleotide sequence ID" value="XM_016585422.1"/>
</dbReference>
<dbReference type="SUPFAM" id="SSF52540">
    <property type="entry name" value="P-loop containing nucleoside triphosphate hydrolases"/>
    <property type="match status" value="1"/>
</dbReference>
<evidence type="ECO:0000256" key="6">
    <source>
        <dbReference type="ARBA" id="ARBA00022741"/>
    </source>
</evidence>
<evidence type="ECO:0000256" key="4">
    <source>
        <dbReference type="ARBA" id="ARBA00022614"/>
    </source>
</evidence>
<dbReference type="Gene3D" id="1.10.10.10">
    <property type="entry name" value="Winged helix-like DNA-binding domain superfamily/Winged helix DNA-binding domain"/>
    <property type="match status" value="1"/>
</dbReference>
<evidence type="ECO:0000256" key="8">
    <source>
        <dbReference type="ARBA" id="ARBA00022840"/>
    </source>
</evidence>
<name>A0A1S3XLW2_TOBAC</name>
<feature type="non-terminal residue" evidence="10">
    <location>
        <position position="356"/>
    </location>
</feature>
<dbReference type="SMR" id="A0A1S3XLW2"/>
<dbReference type="Gene3D" id="1.10.8.430">
    <property type="entry name" value="Helical domain of apoptotic protease-activating factors"/>
    <property type="match status" value="1"/>
</dbReference>
<organism evidence="10">
    <name type="scientific">Nicotiana tabacum</name>
    <name type="common">Common tobacco</name>
    <dbReference type="NCBI Taxonomy" id="4097"/>
    <lineage>
        <taxon>Eukaryota</taxon>
        <taxon>Viridiplantae</taxon>
        <taxon>Streptophyta</taxon>
        <taxon>Embryophyta</taxon>
        <taxon>Tracheophyta</taxon>
        <taxon>Spermatophyta</taxon>
        <taxon>Magnoliopsida</taxon>
        <taxon>eudicotyledons</taxon>
        <taxon>Gunneridae</taxon>
        <taxon>Pentapetalae</taxon>
        <taxon>asterids</taxon>
        <taxon>lamiids</taxon>
        <taxon>Solanales</taxon>
        <taxon>Solanaceae</taxon>
        <taxon>Nicotianoideae</taxon>
        <taxon>Nicotianeae</taxon>
        <taxon>Nicotiana</taxon>
    </lineage>
</organism>
<dbReference type="InterPro" id="IPR036388">
    <property type="entry name" value="WH-like_DNA-bd_sf"/>
</dbReference>
<keyword evidence="6" id="KW-0547">Nucleotide-binding</keyword>
<keyword evidence="5" id="KW-0677">Repeat</keyword>
<accession>A0A1S3XLW2</accession>
<dbReference type="InterPro" id="IPR058922">
    <property type="entry name" value="WHD_DRP"/>
</dbReference>
<keyword evidence="8" id="KW-0067">ATP-binding</keyword>
<reference evidence="10" key="1">
    <citation type="submission" date="2025-08" db="UniProtKB">
        <authorList>
            <consortium name="RefSeq"/>
        </authorList>
    </citation>
    <scope>IDENTIFICATION</scope>
</reference>
<proteinExistence type="inferred from homology"/>
<dbReference type="InterPro" id="IPR042197">
    <property type="entry name" value="Apaf_helical"/>
</dbReference>
<gene>
    <name evidence="10" type="primary">LOC107766613</name>
</gene>